<dbReference type="Proteomes" id="UP001597156">
    <property type="component" value="Unassembled WGS sequence"/>
</dbReference>
<comment type="caution">
    <text evidence="1">The sequence shown here is derived from an EMBL/GenBank/DDBJ whole genome shotgun (WGS) entry which is preliminary data.</text>
</comment>
<dbReference type="EMBL" id="JBHTLH010000011">
    <property type="protein sequence ID" value="MFD1124602.1"/>
    <property type="molecule type" value="Genomic_DNA"/>
</dbReference>
<sequence>MAKQPRLKMIATVPGIGLVVGTTVGLISKNLVYGIVLGITYDALIDTLSDHKS</sequence>
<proteinExistence type="predicted"/>
<evidence type="ECO:0000313" key="1">
    <source>
        <dbReference type="EMBL" id="MFD1124602.1"/>
    </source>
</evidence>
<protein>
    <submittedName>
        <fullName evidence="1">Uncharacterized protein</fullName>
    </submittedName>
</protein>
<name>A0ABW3PGT3_9LACO</name>
<evidence type="ECO:0000313" key="2">
    <source>
        <dbReference type="Proteomes" id="UP001597156"/>
    </source>
</evidence>
<keyword evidence="2" id="KW-1185">Reference proteome</keyword>
<accession>A0ABW3PGT3</accession>
<gene>
    <name evidence="1" type="ORF">ACFQ22_04400</name>
</gene>
<dbReference type="RefSeq" id="WP_162919781.1">
    <property type="nucleotide sequence ID" value="NZ_JBHTLH010000011.1"/>
</dbReference>
<reference evidence="2" key="1">
    <citation type="journal article" date="2019" name="Int. J. Syst. Evol. Microbiol.">
        <title>The Global Catalogue of Microorganisms (GCM) 10K type strain sequencing project: providing services to taxonomists for standard genome sequencing and annotation.</title>
        <authorList>
            <consortium name="The Broad Institute Genomics Platform"/>
            <consortium name="The Broad Institute Genome Sequencing Center for Infectious Disease"/>
            <person name="Wu L."/>
            <person name="Ma J."/>
        </authorList>
    </citation>
    <scope>NUCLEOTIDE SEQUENCE [LARGE SCALE GENOMIC DNA]</scope>
    <source>
        <strain evidence="2">CCUG 71848</strain>
    </source>
</reference>
<organism evidence="1 2">
    <name type="scientific">Lentilactobacillus raoultii</name>
    <dbReference type="NCBI Taxonomy" id="1987503"/>
    <lineage>
        <taxon>Bacteria</taxon>
        <taxon>Bacillati</taxon>
        <taxon>Bacillota</taxon>
        <taxon>Bacilli</taxon>
        <taxon>Lactobacillales</taxon>
        <taxon>Lactobacillaceae</taxon>
        <taxon>Lentilactobacillus</taxon>
    </lineage>
</organism>